<keyword evidence="6" id="KW-1185">Reference proteome</keyword>
<dbReference type="PANTHER" id="PTHR13516">
    <property type="entry name" value="RIBONUCLEASE P SUBUNIT P25"/>
    <property type="match status" value="1"/>
</dbReference>
<dbReference type="GO" id="GO:0003723">
    <property type="term" value="F:RNA binding"/>
    <property type="evidence" value="ECO:0007669"/>
    <property type="project" value="TreeGrafter"/>
</dbReference>
<evidence type="ECO:0000259" key="4">
    <source>
        <dbReference type="Pfam" id="PF01918"/>
    </source>
</evidence>
<dbReference type="AlphaFoldDB" id="A0A8X8Z8W7"/>
<evidence type="ECO:0000256" key="2">
    <source>
        <dbReference type="ARBA" id="ARBA00008018"/>
    </source>
</evidence>
<evidence type="ECO:0000313" key="6">
    <source>
        <dbReference type="Proteomes" id="UP000298416"/>
    </source>
</evidence>
<evidence type="ECO:0000256" key="3">
    <source>
        <dbReference type="ARBA" id="ARBA00023242"/>
    </source>
</evidence>
<feature type="domain" description="DNA/RNA-binding protein Alba-like" evidence="4">
    <location>
        <begin position="88"/>
        <end position="139"/>
    </location>
</feature>
<reference evidence="5" key="1">
    <citation type="submission" date="2018-01" db="EMBL/GenBank/DDBJ databases">
        <authorList>
            <person name="Mao J.F."/>
        </authorList>
    </citation>
    <scope>NUCLEOTIDE SEQUENCE</scope>
    <source>
        <strain evidence="5">Huo1</strain>
        <tissue evidence="5">Leaf</tissue>
    </source>
</reference>
<protein>
    <recommendedName>
        <fullName evidence="4">DNA/RNA-binding protein Alba-like domain-containing protein</fullName>
    </recommendedName>
</protein>
<dbReference type="GO" id="GO:0005634">
    <property type="term" value="C:nucleus"/>
    <property type="evidence" value="ECO:0007669"/>
    <property type="project" value="UniProtKB-SubCell"/>
</dbReference>
<gene>
    <name evidence="5" type="ORF">SASPL_146027</name>
</gene>
<keyword evidence="3" id="KW-0539">Nucleus</keyword>
<comment type="subcellular location">
    <subcellularLocation>
        <location evidence="1">Nucleus</location>
    </subcellularLocation>
</comment>
<comment type="similarity">
    <text evidence="2">Belongs to the histone-like Alba family.</text>
</comment>
<reference evidence="5" key="2">
    <citation type="submission" date="2020-08" db="EMBL/GenBank/DDBJ databases">
        <title>Plant Genome Project.</title>
        <authorList>
            <person name="Zhang R.-G."/>
        </authorList>
    </citation>
    <scope>NUCLEOTIDE SEQUENCE</scope>
    <source>
        <strain evidence="5">Huo1</strain>
        <tissue evidence="5">Leaf</tissue>
    </source>
</reference>
<dbReference type="SUPFAM" id="SSF82704">
    <property type="entry name" value="AlbA-like"/>
    <property type="match status" value="1"/>
</dbReference>
<organism evidence="5">
    <name type="scientific">Salvia splendens</name>
    <name type="common">Scarlet sage</name>
    <dbReference type="NCBI Taxonomy" id="180675"/>
    <lineage>
        <taxon>Eukaryota</taxon>
        <taxon>Viridiplantae</taxon>
        <taxon>Streptophyta</taxon>
        <taxon>Embryophyta</taxon>
        <taxon>Tracheophyta</taxon>
        <taxon>Spermatophyta</taxon>
        <taxon>Magnoliopsida</taxon>
        <taxon>eudicotyledons</taxon>
        <taxon>Gunneridae</taxon>
        <taxon>Pentapetalae</taxon>
        <taxon>asterids</taxon>
        <taxon>lamiids</taxon>
        <taxon>Lamiales</taxon>
        <taxon>Lamiaceae</taxon>
        <taxon>Nepetoideae</taxon>
        <taxon>Mentheae</taxon>
        <taxon>Salviinae</taxon>
        <taxon>Salvia</taxon>
        <taxon>Salvia subgen. Calosphace</taxon>
        <taxon>core Calosphace</taxon>
    </lineage>
</organism>
<dbReference type="Proteomes" id="UP000298416">
    <property type="component" value="Unassembled WGS sequence"/>
</dbReference>
<dbReference type="Pfam" id="PF01918">
    <property type="entry name" value="Alba"/>
    <property type="match status" value="1"/>
</dbReference>
<dbReference type="EMBL" id="PNBA02000017">
    <property type="protein sequence ID" value="KAG6395384.1"/>
    <property type="molecule type" value="Genomic_DNA"/>
</dbReference>
<evidence type="ECO:0000256" key="1">
    <source>
        <dbReference type="ARBA" id="ARBA00004123"/>
    </source>
</evidence>
<dbReference type="InterPro" id="IPR002775">
    <property type="entry name" value="DNA/RNA-bd_Alba-like"/>
</dbReference>
<comment type="caution">
    <text evidence="5">The sequence shown here is derived from an EMBL/GenBank/DDBJ whole genome shotgun (WGS) entry which is preliminary data.</text>
</comment>
<accession>A0A8X8Z8W7</accession>
<dbReference type="InterPro" id="IPR036882">
    <property type="entry name" value="Alba-like_dom_sf"/>
</dbReference>
<dbReference type="PANTHER" id="PTHR13516:SF17">
    <property type="entry name" value="PROTEIN ARGONAUTE 18-LIKE"/>
    <property type="match status" value="1"/>
</dbReference>
<sequence>MERYQRVVKPKPEQPVNENEIRVTAQGLIRNYVTYATSLFQVLKVESCRVSEGFGIWSFVCVWNVGLGIDGRRVDLSGVERESFEEGITSYMLRIWVVFPDKENDKNEKEVVLKAMGQAISKAVAIGEIIKNRIPGLHQNISTSSTTITDAYEPIEEGLNPLEMRRQVSLISIALSTIELNKTSPGYQAPTVKQVEGRNQQELENKQSIVSSTAVGEAGDIIIGELGGNEAEVEAETGDTVGQDTKEAEVMVEEEAEVTATAEEGAEGTATAMVVNEEAGGTAAMVEEEAVATEVEGAGATVEGAGVIKNS</sequence>
<proteinExistence type="inferred from homology"/>
<dbReference type="InterPro" id="IPR051958">
    <property type="entry name" value="Alba-like_NAB"/>
</dbReference>
<name>A0A8X8Z8W7_SALSN</name>
<dbReference type="Gene3D" id="3.30.110.20">
    <property type="entry name" value="Alba-like domain"/>
    <property type="match status" value="1"/>
</dbReference>
<evidence type="ECO:0000313" key="5">
    <source>
        <dbReference type="EMBL" id="KAG6395384.1"/>
    </source>
</evidence>